<dbReference type="STRING" id="1246955.MCYN_0142"/>
<evidence type="ECO:0008006" key="3">
    <source>
        <dbReference type="Google" id="ProtNLM"/>
    </source>
</evidence>
<sequence length="237" mass="28233">MRYFIMINWKDLNNIKNFLESELKNIFKVYDNKIEIKAEDLNILKSSNSCIRSSTAIGYILEEFIYQKMKNVIKYNDMFQIYRNNTSTQSSSYDFLIASEKFDLLINIKTENKNSNNNAIAAIKQLYKNYNNHFSYGKDFYFILVKIKYEIDGIDYLSKKINHYDKVKITGFDIFALEEISFENGFIQDHRNWGKEYKSVSGRLQISKKFYLDNKLEESDEISNYRTLVYIENIYGL</sequence>
<gene>
    <name evidence="1" type="primary">MCYN0142</name>
    <name evidence="1" type="ordered locus">MCYN_0142</name>
</gene>
<evidence type="ECO:0000313" key="2">
    <source>
        <dbReference type="Proteomes" id="UP000010466"/>
    </source>
</evidence>
<dbReference type="EMBL" id="HF559394">
    <property type="protein sequence ID" value="CCP23874.1"/>
    <property type="molecule type" value="Genomic_DNA"/>
</dbReference>
<proteinExistence type="predicted"/>
<protein>
    <recommendedName>
        <fullName evidence="3">Restriction endonuclease</fullName>
    </recommendedName>
</protein>
<reference evidence="2" key="1">
    <citation type="journal article" date="2013" name="Genome Announc.">
        <title>Complete genome sequence of Mycoplasma cynos strain C142.</title>
        <authorList>
            <person name="Walker C.A."/>
            <person name="Mannering S.A."/>
            <person name="Shields S."/>
            <person name="Blake D.P."/>
            <person name="Brownlie J."/>
        </authorList>
    </citation>
    <scope>NUCLEOTIDE SEQUENCE [LARGE SCALE GENOMIC DNA]</scope>
    <source>
        <strain evidence="2">C142</strain>
    </source>
</reference>
<dbReference type="eggNOG" id="ENOG5033Y5Z">
    <property type="taxonomic scope" value="Bacteria"/>
</dbReference>
<dbReference type="PATRIC" id="fig|1246955.3.peg.129"/>
<dbReference type="KEGG" id="mcy:MCYN_0142"/>
<dbReference type="NCBIfam" id="NF045956">
    <property type="entry name" value="restrict_UpaP162"/>
    <property type="match status" value="1"/>
</dbReference>
<name>L0RUC5_MYCC1</name>
<evidence type="ECO:0000313" key="1">
    <source>
        <dbReference type="EMBL" id="CCP23874.1"/>
    </source>
</evidence>
<accession>L0RUC5</accession>
<keyword evidence="2" id="KW-1185">Reference proteome</keyword>
<dbReference type="HOGENOM" id="CLU_102915_0_0_14"/>
<dbReference type="AlphaFoldDB" id="L0RUC5"/>
<dbReference type="Proteomes" id="UP000010466">
    <property type="component" value="Chromosome"/>
</dbReference>
<organism evidence="1 2">
    <name type="scientific">Mycoplasmopsis cynos (strain C142)</name>
    <name type="common">Mycoplasma cynos</name>
    <dbReference type="NCBI Taxonomy" id="1246955"/>
    <lineage>
        <taxon>Bacteria</taxon>
        <taxon>Bacillati</taxon>
        <taxon>Mycoplasmatota</taxon>
        <taxon>Mycoplasmoidales</taxon>
        <taxon>Metamycoplasmataceae</taxon>
        <taxon>Mycoplasmopsis</taxon>
    </lineage>
</organism>